<dbReference type="Pfam" id="PF02945">
    <property type="entry name" value="Endonuclease_7"/>
    <property type="match status" value="1"/>
</dbReference>
<dbReference type="Proteomes" id="UP001164550">
    <property type="component" value="Segment"/>
</dbReference>
<evidence type="ECO:0000313" key="2">
    <source>
        <dbReference type="Proteomes" id="UP001164550"/>
    </source>
</evidence>
<dbReference type="InterPro" id="IPR004211">
    <property type="entry name" value="Endonuclease_7"/>
</dbReference>
<dbReference type="InterPro" id="IPR038563">
    <property type="entry name" value="Endonuclease_7_sf"/>
</dbReference>
<keyword evidence="2" id="KW-1185">Reference proteome</keyword>
<evidence type="ECO:0000313" key="1">
    <source>
        <dbReference type="EMBL" id="UYA98857.1"/>
    </source>
</evidence>
<proteinExistence type="predicted"/>
<protein>
    <recommendedName>
        <fullName evidence="3">DNA endonuclease VII</fullName>
    </recommendedName>
</protein>
<dbReference type="EMBL" id="ON932081">
    <property type="protein sequence ID" value="UYA98857.1"/>
    <property type="molecule type" value="Genomic_DNA"/>
</dbReference>
<sequence>MAIRIKQSQVKGIKLSFIEKQGGRCAICKLPLAADKAVLDHDHHTGAVRGALHGGCNSLLGKLENNAPRFGVKDIGIFSNGVADYLRVHAVNVTGYEHYLHRTDEEKRIKRNAAARKKRAATKEKA</sequence>
<reference evidence="1" key="1">
    <citation type="submission" date="2022-07" db="EMBL/GenBank/DDBJ databases">
        <title>Comparative analysis of new lytic phages for the biological control of phytopathogenic Xanthomonas spp.</title>
        <authorList>
            <person name="Domingo-Calap M.L."/>
            <person name="Bernabeu-Gimeno M."/>
            <person name="Aure C.M."/>
            <person name="Marco-Noales E."/>
            <person name="Domingo-Calap P."/>
        </authorList>
    </citation>
    <scope>NUCLEOTIDE SEQUENCE</scope>
</reference>
<dbReference type="SUPFAM" id="SSF54060">
    <property type="entry name" value="His-Me finger endonucleases"/>
    <property type="match status" value="1"/>
</dbReference>
<dbReference type="Gene3D" id="3.40.1800.10">
    <property type="entry name" value="His-Me finger endonucleases"/>
    <property type="match status" value="1"/>
</dbReference>
<evidence type="ECO:0008006" key="3">
    <source>
        <dbReference type="Google" id="ProtNLM"/>
    </source>
</evidence>
<name>A0A9X9NYY0_9CAUD</name>
<gene>
    <name evidence="1" type="ORF">IVIADoCa7_31</name>
</gene>
<dbReference type="InterPro" id="IPR044925">
    <property type="entry name" value="His-Me_finger_sf"/>
</dbReference>
<organism evidence="1 2">
    <name type="scientific">Xanthomonas phage vB_Xar_IVIA-DoCa7</name>
    <dbReference type="NCBI Taxonomy" id="2975534"/>
    <lineage>
        <taxon>Viruses</taxon>
        <taxon>Duplodnaviria</taxon>
        <taxon>Heunggongvirae</taxon>
        <taxon>Uroviricota</taxon>
        <taxon>Caudoviricetes</taxon>
        <taxon>Autographivirales</taxon>
        <taxon>Autonotataviridae</taxon>
        <taxon>Paternavirus</taxon>
        <taxon>Paternavirus doca7</taxon>
    </lineage>
</organism>
<accession>A0A9X9NYY0</accession>